<evidence type="ECO:0000313" key="1">
    <source>
        <dbReference type="EMBL" id="KAB0561488.1"/>
    </source>
</evidence>
<dbReference type="RefSeq" id="WP_124174759.1">
    <property type="nucleotide sequence ID" value="NZ_CAADKH010000747.1"/>
</dbReference>
<dbReference type="EMBL" id="VZPH01000031">
    <property type="protein sequence ID" value="KAB0561488.1"/>
    <property type="molecule type" value="Genomic_DNA"/>
</dbReference>
<name>A0A643EPA9_PSEAI</name>
<gene>
    <name evidence="1" type="ORF">F7R07_06385</name>
</gene>
<accession>A0A643EPA9</accession>
<organism evidence="1">
    <name type="scientific">Pseudomonas aeruginosa</name>
    <dbReference type="NCBI Taxonomy" id="287"/>
    <lineage>
        <taxon>Bacteria</taxon>
        <taxon>Pseudomonadati</taxon>
        <taxon>Pseudomonadota</taxon>
        <taxon>Gammaproteobacteria</taxon>
        <taxon>Pseudomonadales</taxon>
        <taxon>Pseudomonadaceae</taxon>
        <taxon>Pseudomonas</taxon>
    </lineage>
</organism>
<proteinExistence type="predicted"/>
<sequence length="74" mass="8382">MSSYWIAEAEIISIDGSYPIYAVMRGAMMVSKVVYSVPDAEALLHNIRRAHKFKHRKIARSIGQNIPETPHART</sequence>
<protein>
    <submittedName>
        <fullName evidence="1">Uncharacterized protein</fullName>
    </submittedName>
</protein>
<reference evidence="1" key="1">
    <citation type="submission" date="2019-09" db="EMBL/GenBank/DDBJ databases">
        <title>Draft genome sequences of 48 bacterial type strains from the CCUG.</title>
        <authorList>
            <person name="Tunovic T."/>
            <person name="Pineiro-Iglesias B."/>
            <person name="Unosson C."/>
            <person name="Inganas E."/>
            <person name="Ohlen M."/>
            <person name="Cardew S."/>
            <person name="Jensie-Markopoulos S."/>
            <person name="Salva-Serra F."/>
            <person name="Jaen-Luchoro D."/>
            <person name="Karlsson R."/>
            <person name="Svensson-Stadler L."/>
            <person name="Chun J."/>
            <person name="Moore E."/>
        </authorList>
    </citation>
    <scope>NUCLEOTIDE SEQUENCE</scope>
    <source>
        <strain evidence="1">CCUG 551</strain>
    </source>
</reference>
<comment type="caution">
    <text evidence="1">The sequence shown here is derived from an EMBL/GenBank/DDBJ whole genome shotgun (WGS) entry which is preliminary data.</text>
</comment>
<dbReference type="AlphaFoldDB" id="A0A643EPA9"/>